<keyword evidence="3" id="KW-1185">Reference proteome</keyword>
<feature type="chain" id="PRO_5042064301" evidence="1">
    <location>
        <begin position="29"/>
        <end position="455"/>
    </location>
</feature>
<dbReference type="AlphaFoldDB" id="A0AAD8P968"/>
<evidence type="ECO:0000256" key="1">
    <source>
        <dbReference type="SAM" id="SignalP"/>
    </source>
</evidence>
<evidence type="ECO:0000313" key="3">
    <source>
        <dbReference type="Proteomes" id="UP001230268"/>
    </source>
</evidence>
<dbReference type="EMBL" id="JAVEPI010000002">
    <property type="protein sequence ID" value="KAK1443190.1"/>
    <property type="molecule type" value="Genomic_DNA"/>
</dbReference>
<keyword evidence="1" id="KW-0732">Signal</keyword>
<dbReference type="Proteomes" id="UP001230268">
    <property type="component" value="Unassembled WGS sequence"/>
</dbReference>
<proteinExistence type="predicted"/>
<feature type="signal peptide" evidence="1">
    <location>
        <begin position="1"/>
        <end position="28"/>
    </location>
</feature>
<organism evidence="2 3">
    <name type="scientific">Babesia gibsoni</name>
    <dbReference type="NCBI Taxonomy" id="33632"/>
    <lineage>
        <taxon>Eukaryota</taxon>
        <taxon>Sar</taxon>
        <taxon>Alveolata</taxon>
        <taxon>Apicomplexa</taxon>
        <taxon>Aconoidasida</taxon>
        <taxon>Piroplasmida</taxon>
        <taxon>Babesiidae</taxon>
        <taxon>Babesia</taxon>
    </lineage>
</organism>
<evidence type="ECO:0000313" key="2">
    <source>
        <dbReference type="EMBL" id="KAK1443190.1"/>
    </source>
</evidence>
<accession>A0AAD8P968</accession>
<comment type="caution">
    <text evidence="2">The sequence shown here is derived from an EMBL/GenBank/DDBJ whole genome shotgun (WGS) entry which is preliminary data.</text>
</comment>
<gene>
    <name evidence="2" type="ORF">BgAZ_200660</name>
</gene>
<reference evidence="2" key="1">
    <citation type="submission" date="2023-08" db="EMBL/GenBank/DDBJ databases">
        <title>Draft sequence of the Babesia gibsoni genome.</title>
        <authorList>
            <person name="Yamagishi J.Y."/>
            <person name="Xuan X.X."/>
        </authorList>
    </citation>
    <scope>NUCLEOTIDE SEQUENCE</scope>
    <source>
        <strain evidence="2">Azabu</strain>
    </source>
</reference>
<name>A0AAD8P968_BABGI</name>
<sequence>MFSTQYVTALVFLVPIIAVAEVVGPLAAEKEYYHYVVNLHNTSIYQPFCEFNGAQLAINSKVVCFRAGSSLMDYFYHDMEAKCNIIFMATSDLCHTYIWSANKQRGYIPSIGDKYVFIELSLPVALSFIKARANDNDGGACQAPTVGMSTMKHLFPTFVGFDPASPTTATPTSPVSSKWEECQVIPSIICRASDGYKKYTETIFEQKHEYFLGNQHVPKGDLSRVSLKHTRNNAVKLGIPRLAYVIQVAEQFINDQMLLYHNNTLLLIERKVWQRECILYNEIKHLFRDFSCYNEGTYKGYKLSAVNNSQCSIQKLVVHIMNGFYTLAFGIRKILKSAHELIHMAPLEEKFAKMSKWADLYNKFERDISTTLNGLMSTSGMKELKRSIHAYLEAYDAMIPLPTDAAKLQRQQETFKLRRIKLEENIALETGNKQSSYGILSTNDWFYRAEASYVT</sequence>
<protein>
    <submittedName>
        <fullName evidence="2">Uncharacterized protein</fullName>
    </submittedName>
</protein>